<name>A0ABR4KJY2_9EURO</name>
<dbReference type="Proteomes" id="UP001610444">
    <property type="component" value="Unassembled WGS sequence"/>
</dbReference>
<organism evidence="1 2">
    <name type="scientific">Aspergillus pseudodeflectus</name>
    <dbReference type="NCBI Taxonomy" id="176178"/>
    <lineage>
        <taxon>Eukaryota</taxon>
        <taxon>Fungi</taxon>
        <taxon>Dikarya</taxon>
        <taxon>Ascomycota</taxon>
        <taxon>Pezizomycotina</taxon>
        <taxon>Eurotiomycetes</taxon>
        <taxon>Eurotiomycetidae</taxon>
        <taxon>Eurotiales</taxon>
        <taxon>Aspergillaceae</taxon>
        <taxon>Aspergillus</taxon>
        <taxon>Aspergillus subgen. Nidulantes</taxon>
    </lineage>
</organism>
<dbReference type="PANTHER" id="PTHR28110:SF1">
    <property type="entry name" value="TRANSMEMBRANE PROTEIN"/>
    <property type="match status" value="1"/>
</dbReference>
<keyword evidence="2" id="KW-1185">Reference proteome</keyword>
<protein>
    <submittedName>
        <fullName evidence="1">DUF218 domain protein</fullName>
    </submittedName>
</protein>
<dbReference type="EMBL" id="JBFXLR010000015">
    <property type="protein sequence ID" value="KAL2852589.1"/>
    <property type="molecule type" value="Genomic_DNA"/>
</dbReference>
<dbReference type="GeneID" id="98160425"/>
<dbReference type="PANTHER" id="PTHR28110">
    <property type="entry name" value="TRANSMEMBRANE PROTEIN"/>
    <property type="match status" value="1"/>
</dbReference>
<gene>
    <name evidence="1" type="ORF">BJX68DRAFT_265479</name>
</gene>
<evidence type="ECO:0000313" key="1">
    <source>
        <dbReference type="EMBL" id="KAL2852589.1"/>
    </source>
</evidence>
<sequence>MASSNKQQILNPPRDPLSFSPTHLIIVCCHAIYLGGPTKGLDENEWYHCHLSLYSPPLYTSELLLSYSYESANSDVKHRLIEPFQRGETPTFTEHVKAGLEVLKGDEGCVLVFSGGATKRDRTELSEGESYLNLAKDNNYFTTDSRSTIGETRITAETRATDSYQNVLFSLIHFRKLTGVYPERVTVVTHDFKRKRFLECHFPAVGFVGSDRVSIIGINPPEEVTPLSELVEGEDKRGIGLWRGDLYGFGTELAGKRAKRGWTNGMQWGFSLGVGLERAVEDLACWEGGSSGNDWFPGMSALPWNRGAR</sequence>
<comment type="caution">
    <text evidence="1">The sequence shown here is derived from an EMBL/GenBank/DDBJ whole genome shotgun (WGS) entry which is preliminary data.</text>
</comment>
<dbReference type="RefSeq" id="XP_070900411.1">
    <property type="nucleotide sequence ID" value="XM_071045261.1"/>
</dbReference>
<dbReference type="InterPro" id="IPR055323">
    <property type="entry name" value="C57A10.07/YOR238W"/>
</dbReference>
<reference evidence="1 2" key="1">
    <citation type="submission" date="2024-07" db="EMBL/GenBank/DDBJ databases">
        <title>Section-level genome sequencing and comparative genomics of Aspergillus sections Usti and Cavernicolus.</title>
        <authorList>
            <consortium name="Lawrence Berkeley National Laboratory"/>
            <person name="Nybo J.L."/>
            <person name="Vesth T.C."/>
            <person name="Theobald S."/>
            <person name="Frisvad J.C."/>
            <person name="Larsen T.O."/>
            <person name="Kjaerboelling I."/>
            <person name="Rothschild-Mancinelli K."/>
            <person name="Lyhne E.K."/>
            <person name="Kogle M.E."/>
            <person name="Barry K."/>
            <person name="Clum A."/>
            <person name="Na H."/>
            <person name="Ledsgaard L."/>
            <person name="Lin J."/>
            <person name="Lipzen A."/>
            <person name="Kuo A."/>
            <person name="Riley R."/>
            <person name="Mondo S."/>
            <person name="LaButti K."/>
            <person name="Haridas S."/>
            <person name="Pangalinan J."/>
            <person name="Salamov A.A."/>
            <person name="Simmons B.A."/>
            <person name="Magnuson J.K."/>
            <person name="Chen J."/>
            <person name="Drula E."/>
            <person name="Henrissat B."/>
            <person name="Wiebenga A."/>
            <person name="Lubbers R.J."/>
            <person name="Gomes A.C."/>
            <person name="Macurrencykelacurrency M.R."/>
            <person name="Stajich J."/>
            <person name="Grigoriev I.V."/>
            <person name="Mortensen U.H."/>
            <person name="De vries R.P."/>
            <person name="Baker S.E."/>
            <person name="Andersen M.R."/>
        </authorList>
    </citation>
    <scope>NUCLEOTIDE SEQUENCE [LARGE SCALE GENOMIC DNA]</scope>
    <source>
        <strain evidence="1 2">CBS 756.74</strain>
    </source>
</reference>
<evidence type="ECO:0000313" key="2">
    <source>
        <dbReference type="Proteomes" id="UP001610444"/>
    </source>
</evidence>
<accession>A0ABR4KJY2</accession>
<proteinExistence type="predicted"/>